<dbReference type="AlphaFoldDB" id="A0A3E2BPX8"/>
<sequence>MENRFIKKWEFLPIFWRRSLALWKKQRSPDFLLLINQEIF</sequence>
<reference evidence="1 2" key="1">
    <citation type="submission" date="2018-08" db="EMBL/GenBank/DDBJ databases">
        <title>Genome analysis of the thermophilic bacterium of the candidate phylum Aminicenantes from deep subsurface aquifer revealed its physiology and ecological role.</title>
        <authorList>
            <person name="Kadnikov V.V."/>
            <person name="Mardanov A.V."/>
            <person name="Beletsky A.V."/>
            <person name="Karnachuk O.V."/>
            <person name="Ravin N.V."/>
        </authorList>
    </citation>
    <scope>NUCLEOTIDE SEQUENCE [LARGE SCALE GENOMIC DNA]</scope>
    <source>
        <strain evidence="1">BY38</strain>
    </source>
</reference>
<name>A0A3E2BPX8_9BACT</name>
<dbReference type="EMBL" id="QUAH01000002">
    <property type="protein sequence ID" value="RFT16751.1"/>
    <property type="molecule type" value="Genomic_DNA"/>
</dbReference>
<proteinExistence type="predicted"/>
<comment type="caution">
    <text evidence="1">The sequence shown here is derived from an EMBL/GenBank/DDBJ whole genome shotgun (WGS) entry which is preliminary data.</text>
</comment>
<protein>
    <submittedName>
        <fullName evidence="1">Uncharacterized protein</fullName>
    </submittedName>
</protein>
<evidence type="ECO:0000313" key="2">
    <source>
        <dbReference type="Proteomes" id="UP000257323"/>
    </source>
</evidence>
<dbReference type="Proteomes" id="UP000257323">
    <property type="component" value="Unassembled WGS sequence"/>
</dbReference>
<accession>A0A3E2BPX8</accession>
<gene>
    <name evidence="1" type="ORF">OP8BY_1364</name>
</gene>
<evidence type="ECO:0000313" key="1">
    <source>
        <dbReference type="EMBL" id="RFT16751.1"/>
    </source>
</evidence>
<organism evidence="1 2">
    <name type="scientific">Candidatus Saccharicenans subterraneus</name>
    <dbReference type="NCBI Taxonomy" id="2508984"/>
    <lineage>
        <taxon>Bacteria</taxon>
        <taxon>Candidatus Aminicenantota</taxon>
        <taxon>Candidatus Aminicenantia</taxon>
        <taxon>Candidatus Aminicenantales</taxon>
        <taxon>Candidatus Saccharicenantaceae</taxon>
        <taxon>Candidatus Saccharicenans</taxon>
    </lineage>
</organism>